<proteinExistence type="inferred from homology"/>
<comment type="similarity">
    <text evidence="2">Belongs to the UPF0382 family.</text>
</comment>
<comment type="caution">
    <text evidence="7">The sequence shown here is derived from an EMBL/GenBank/DDBJ whole genome shotgun (WGS) entry which is preliminary data.</text>
</comment>
<sequence>MQKTYAIIAVLSALIANALGAFGTHVLKGSITPSYLTVFQTGVQYQFYHSLALLLTALFLFHIRNKWIMASGIAFICGIILFSGSLYVLTITEIKWIGVITPFGGLAFLIAWILLLAGILKTKF</sequence>
<keyword evidence="8" id="KW-1185">Reference proteome</keyword>
<dbReference type="EMBL" id="JAJKBJ010000027">
    <property type="protein sequence ID" value="MCL9685479.1"/>
    <property type="molecule type" value="Genomic_DNA"/>
</dbReference>
<accession>A0A9X2D2Q4</accession>
<dbReference type="AlphaFoldDB" id="A0A9X2D2Q4"/>
<evidence type="ECO:0000256" key="2">
    <source>
        <dbReference type="ARBA" id="ARBA00009694"/>
    </source>
</evidence>
<evidence type="ECO:0000256" key="5">
    <source>
        <dbReference type="ARBA" id="ARBA00023136"/>
    </source>
</evidence>
<dbReference type="Proteomes" id="UP001139721">
    <property type="component" value="Unassembled WGS sequence"/>
</dbReference>
<feature type="transmembrane region" description="Helical" evidence="6">
    <location>
        <begin position="68"/>
        <end position="90"/>
    </location>
</feature>
<keyword evidence="5 6" id="KW-0472">Membrane</keyword>
<evidence type="ECO:0000256" key="6">
    <source>
        <dbReference type="SAM" id="Phobius"/>
    </source>
</evidence>
<dbReference type="PANTHER" id="PTHR43461:SF1">
    <property type="entry name" value="TRANSMEMBRANE PROTEIN 256"/>
    <property type="match status" value="1"/>
</dbReference>
<name>A0A9X2D2Q4_9GAMM</name>
<evidence type="ECO:0000256" key="3">
    <source>
        <dbReference type="ARBA" id="ARBA00022692"/>
    </source>
</evidence>
<reference evidence="7" key="1">
    <citation type="submission" date="2021-11" db="EMBL/GenBank/DDBJ databases">
        <title>Legionella maioricencis sp. nov., a new species isolated from hot water samples in Mallorca.</title>
        <authorList>
            <person name="Crespi S."/>
            <person name="Drasar V."/>
            <person name="Salva-Serra F."/>
            <person name="Jaen-Luchoro D."/>
            <person name="Pineiro-Iglesias B."/>
            <person name="Aliaga F."/>
            <person name="Fernandez-Juarez V."/>
            <person name="Coll G."/>
            <person name="Moore E.R.B."/>
            <person name="Bennasar-Figueras A."/>
        </authorList>
    </citation>
    <scope>NUCLEOTIDE SEQUENCE</scope>
    <source>
        <strain evidence="7">HCPI-6</strain>
    </source>
</reference>
<dbReference type="PANTHER" id="PTHR43461">
    <property type="entry name" value="TRANSMEMBRANE PROTEIN 256"/>
    <property type="match status" value="1"/>
</dbReference>
<gene>
    <name evidence="7" type="ORF">LOX96_15355</name>
</gene>
<evidence type="ECO:0000313" key="7">
    <source>
        <dbReference type="EMBL" id="MCL9685479.1"/>
    </source>
</evidence>
<feature type="transmembrane region" description="Helical" evidence="6">
    <location>
        <begin position="44"/>
        <end position="61"/>
    </location>
</feature>
<organism evidence="7 8">
    <name type="scientific">Legionella maioricensis</name>
    <dbReference type="NCBI Taxonomy" id="2896528"/>
    <lineage>
        <taxon>Bacteria</taxon>
        <taxon>Pseudomonadati</taxon>
        <taxon>Pseudomonadota</taxon>
        <taxon>Gammaproteobacteria</taxon>
        <taxon>Legionellales</taxon>
        <taxon>Legionellaceae</taxon>
        <taxon>Legionella</taxon>
    </lineage>
</organism>
<protein>
    <submittedName>
        <fullName evidence="7">DUF423 domain-containing protein</fullName>
    </submittedName>
</protein>
<evidence type="ECO:0000256" key="1">
    <source>
        <dbReference type="ARBA" id="ARBA00004141"/>
    </source>
</evidence>
<keyword evidence="4 6" id="KW-1133">Transmembrane helix</keyword>
<dbReference type="InterPro" id="IPR006696">
    <property type="entry name" value="DUF423"/>
</dbReference>
<dbReference type="RefSeq" id="WP_250424162.1">
    <property type="nucleotide sequence ID" value="NZ_JAJKBJ010000027.1"/>
</dbReference>
<dbReference type="Pfam" id="PF04241">
    <property type="entry name" value="DUF423"/>
    <property type="match status" value="1"/>
</dbReference>
<keyword evidence="3 6" id="KW-0812">Transmembrane</keyword>
<comment type="subcellular location">
    <subcellularLocation>
        <location evidence="1">Membrane</location>
        <topology evidence="1">Multi-pass membrane protein</topology>
    </subcellularLocation>
</comment>
<feature type="transmembrane region" description="Helical" evidence="6">
    <location>
        <begin position="96"/>
        <end position="120"/>
    </location>
</feature>
<evidence type="ECO:0000256" key="4">
    <source>
        <dbReference type="ARBA" id="ARBA00022989"/>
    </source>
</evidence>
<evidence type="ECO:0000313" key="8">
    <source>
        <dbReference type="Proteomes" id="UP001139721"/>
    </source>
</evidence>
<dbReference type="GO" id="GO:0005886">
    <property type="term" value="C:plasma membrane"/>
    <property type="evidence" value="ECO:0007669"/>
    <property type="project" value="TreeGrafter"/>
</dbReference>